<evidence type="ECO:0000256" key="1">
    <source>
        <dbReference type="ARBA" id="ARBA00022481"/>
    </source>
</evidence>
<feature type="compositionally biased region" description="Basic and acidic residues" evidence="5">
    <location>
        <begin position="1"/>
        <end position="46"/>
    </location>
</feature>
<evidence type="ECO:0000256" key="2">
    <source>
        <dbReference type="ARBA" id="ARBA00022723"/>
    </source>
</evidence>
<comment type="similarity">
    <text evidence="4">Belongs to the HIPP family.</text>
</comment>
<keyword evidence="2" id="KW-0479">Metal-binding</keyword>
<organism evidence="7 8">
    <name type="scientific">Vigna unguiculata</name>
    <name type="common">Cowpea</name>
    <dbReference type="NCBI Taxonomy" id="3917"/>
    <lineage>
        <taxon>Eukaryota</taxon>
        <taxon>Viridiplantae</taxon>
        <taxon>Streptophyta</taxon>
        <taxon>Embryophyta</taxon>
        <taxon>Tracheophyta</taxon>
        <taxon>Spermatophyta</taxon>
        <taxon>Magnoliopsida</taxon>
        <taxon>eudicotyledons</taxon>
        <taxon>Gunneridae</taxon>
        <taxon>Pentapetalae</taxon>
        <taxon>rosids</taxon>
        <taxon>fabids</taxon>
        <taxon>Fabales</taxon>
        <taxon>Fabaceae</taxon>
        <taxon>Papilionoideae</taxon>
        <taxon>50 kb inversion clade</taxon>
        <taxon>NPAAA clade</taxon>
        <taxon>indigoferoid/millettioid clade</taxon>
        <taxon>Phaseoleae</taxon>
        <taxon>Vigna</taxon>
    </lineage>
</organism>
<evidence type="ECO:0000313" key="7">
    <source>
        <dbReference type="EMBL" id="QCD85000.1"/>
    </source>
</evidence>
<dbReference type="PANTHER" id="PTHR46195">
    <property type="entry name" value="HEAVY METAL-ASSOCIATED ISOPRENYLATED PLANT PROTEIN 7"/>
    <property type="match status" value="1"/>
</dbReference>
<dbReference type="AlphaFoldDB" id="A0A4D6L965"/>
<dbReference type="InterPro" id="IPR036163">
    <property type="entry name" value="HMA_dom_sf"/>
</dbReference>
<protein>
    <submittedName>
        <fullName evidence="7">Copper chaperone</fullName>
    </submittedName>
</protein>
<evidence type="ECO:0000256" key="4">
    <source>
        <dbReference type="ARBA" id="ARBA00024045"/>
    </source>
</evidence>
<feature type="domain" description="HMA" evidence="6">
    <location>
        <begin position="149"/>
        <end position="213"/>
    </location>
</feature>
<dbReference type="EMBL" id="CP039346">
    <property type="protein sequence ID" value="QCD85000.1"/>
    <property type="molecule type" value="Genomic_DNA"/>
</dbReference>
<evidence type="ECO:0000313" key="8">
    <source>
        <dbReference type="Proteomes" id="UP000501690"/>
    </source>
</evidence>
<dbReference type="Gene3D" id="3.30.70.100">
    <property type="match status" value="2"/>
</dbReference>
<dbReference type="InterPro" id="IPR006121">
    <property type="entry name" value="HMA_dom"/>
</dbReference>
<dbReference type="Pfam" id="PF00403">
    <property type="entry name" value="HMA"/>
    <property type="match status" value="2"/>
</dbReference>
<feature type="compositionally biased region" description="Basic and acidic residues" evidence="5">
    <location>
        <begin position="125"/>
        <end position="147"/>
    </location>
</feature>
<keyword evidence="8" id="KW-1185">Reference proteome</keyword>
<keyword evidence="3" id="KW-0636">Prenylation</keyword>
<dbReference type="SUPFAM" id="SSF55008">
    <property type="entry name" value="HMA, heavy metal-associated domain"/>
    <property type="match status" value="2"/>
</dbReference>
<gene>
    <name evidence="7" type="ORF">DEO72_LG2g5358</name>
</gene>
<feature type="region of interest" description="Disordered" evidence="5">
    <location>
        <begin position="219"/>
        <end position="279"/>
    </location>
</feature>
<feature type="region of interest" description="Disordered" evidence="5">
    <location>
        <begin position="108"/>
        <end position="148"/>
    </location>
</feature>
<dbReference type="PROSITE" id="PS50846">
    <property type="entry name" value="HMA_2"/>
    <property type="match status" value="2"/>
</dbReference>
<dbReference type="InterPro" id="IPR044577">
    <property type="entry name" value="HIPP4/7/8/17/18/19"/>
</dbReference>
<dbReference type="Proteomes" id="UP000501690">
    <property type="component" value="Linkage Group LG2"/>
</dbReference>
<dbReference type="GO" id="GO:0046872">
    <property type="term" value="F:metal ion binding"/>
    <property type="evidence" value="ECO:0007669"/>
    <property type="project" value="UniProtKB-KW"/>
</dbReference>
<keyword evidence="1" id="KW-0488">Methylation</keyword>
<proteinExistence type="inferred from homology"/>
<feature type="domain" description="HMA" evidence="6">
    <location>
        <begin position="51"/>
        <end position="115"/>
    </location>
</feature>
<evidence type="ECO:0000259" key="6">
    <source>
        <dbReference type="PROSITE" id="PS50846"/>
    </source>
</evidence>
<evidence type="ECO:0000256" key="5">
    <source>
        <dbReference type="SAM" id="MobiDB-lite"/>
    </source>
</evidence>
<reference evidence="7 8" key="1">
    <citation type="submission" date="2019-04" db="EMBL/GenBank/DDBJ databases">
        <title>An improved genome assembly and genetic linkage map for asparagus bean, Vigna unguiculata ssp. sesquipedialis.</title>
        <authorList>
            <person name="Xia Q."/>
            <person name="Zhang R."/>
            <person name="Dong Y."/>
        </authorList>
    </citation>
    <scope>NUCLEOTIDE SEQUENCE [LARGE SCALE GENOMIC DNA]</scope>
    <source>
        <tissue evidence="7">Leaf</tissue>
    </source>
</reference>
<accession>A0A4D6L965</accession>
<dbReference type="CDD" id="cd00371">
    <property type="entry name" value="HMA"/>
    <property type="match status" value="2"/>
</dbReference>
<feature type="compositionally biased region" description="Basic and acidic residues" evidence="5">
    <location>
        <begin position="219"/>
        <end position="268"/>
    </location>
</feature>
<name>A0A4D6L965_VIGUN</name>
<dbReference type="Gramene" id="Vigun03g048700.1.v1.2">
    <property type="protein sequence ID" value="Vigun03g048700.1.v1.2"/>
    <property type="gene ID" value="Vigun03g048700.v1.2"/>
</dbReference>
<sequence>MGEEEKKPEETKVEEKKAEEPKEEKKPEQDKKAEESKDEKESKEEESPAPPPEIVLRVFMHCEGCARKVRRSLKGFPGVEDILTDCKSHKVVVKGEKADPLKVLERVQRKSHRKVELLSPIPKPPAEEEKKPEEEEKPKPEEKKEEPQVITVVLKVHMHCEACSQEIKRRIERMKGVESVETDLKSSEVSVKGVLEAEKLVEQVSKRTGKHAVIVKVEREKKEEEAKEEGKGEEGEKKEKENGEGEEKKEKKEGEGEGEGEGKGKGEEGGTEENTVVELKKSEYYYNPPRYGMELYAYPGPAYPPQIFSDENPNACSVM</sequence>
<evidence type="ECO:0000256" key="3">
    <source>
        <dbReference type="ARBA" id="ARBA00023289"/>
    </source>
</evidence>
<dbReference type="OrthoDB" id="785630at2759"/>
<feature type="region of interest" description="Disordered" evidence="5">
    <location>
        <begin position="1"/>
        <end position="54"/>
    </location>
</feature>
<keyword evidence="3" id="KW-0449">Lipoprotein</keyword>
<dbReference type="PANTHER" id="PTHR46195:SF2">
    <property type="entry name" value="HEAVY METAL-ASSOCIATED ISOPRENYLATED PLANT PROTEIN 7"/>
    <property type="match status" value="1"/>
</dbReference>